<evidence type="ECO:0000256" key="1">
    <source>
        <dbReference type="SAM" id="Phobius"/>
    </source>
</evidence>
<proteinExistence type="predicted"/>
<accession>A0A2P2PV84</accession>
<dbReference type="AlphaFoldDB" id="A0A2P2PV84"/>
<evidence type="ECO:0000313" key="2">
    <source>
        <dbReference type="EMBL" id="MBX58657.1"/>
    </source>
</evidence>
<keyword evidence="1" id="KW-0472">Membrane</keyword>
<dbReference type="EMBL" id="GGEC01078173">
    <property type="protein sequence ID" value="MBX58657.1"/>
    <property type="molecule type" value="Transcribed_RNA"/>
</dbReference>
<keyword evidence="1" id="KW-1133">Transmembrane helix</keyword>
<organism evidence="2">
    <name type="scientific">Rhizophora mucronata</name>
    <name type="common">Asiatic mangrove</name>
    <dbReference type="NCBI Taxonomy" id="61149"/>
    <lineage>
        <taxon>Eukaryota</taxon>
        <taxon>Viridiplantae</taxon>
        <taxon>Streptophyta</taxon>
        <taxon>Embryophyta</taxon>
        <taxon>Tracheophyta</taxon>
        <taxon>Spermatophyta</taxon>
        <taxon>Magnoliopsida</taxon>
        <taxon>eudicotyledons</taxon>
        <taxon>Gunneridae</taxon>
        <taxon>Pentapetalae</taxon>
        <taxon>rosids</taxon>
        <taxon>fabids</taxon>
        <taxon>Malpighiales</taxon>
        <taxon>Rhizophoraceae</taxon>
        <taxon>Rhizophora</taxon>
    </lineage>
</organism>
<sequence length="31" mass="3772">MICLMALLYTWLFIIAAKMWNLFDSIIYLLF</sequence>
<protein>
    <submittedName>
        <fullName evidence="2">Uncharacterized protein</fullName>
    </submittedName>
</protein>
<name>A0A2P2PV84_RHIMU</name>
<keyword evidence="1" id="KW-0812">Transmembrane</keyword>
<reference evidence="2" key="1">
    <citation type="submission" date="2018-02" db="EMBL/GenBank/DDBJ databases">
        <title>Rhizophora mucronata_Transcriptome.</title>
        <authorList>
            <person name="Meera S.P."/>
            <person name="Sreeshan A."/>
            <person name="Augustine A."/>
        </authorList>
    </citation>
    <scope>NUCLEOTIDE SEQUENCE</scope>
    <source>
        <tissue evidence="2">Leaf</tissue>
    </source>
</reference>
<feature type="transmembrane region" description="Helical" evidence="1">
    <location>
        <begin position="6"/>
        <end position="30"/>
    </location>
</feature>